<keyword evidence="2" id="KW-0812">Transmembrane</keyword>
<dbReference type="InterPro" id="IPR036390">
    <property type="entry name" value="WH_DNA-bd_sf"/>
</dbReference>
<evidence type="ECO:0000256" key="1">
    <source>
        <dbReference type="SAM" id="MobiDB-lite"/>
    </source>
</evidence>
<feature type="transmembrane region" description="Helical" evidence="2">
    <location>
        <begin position="343"/>
        <end position="364"/>
    </location>
</feature>
<dbReference type="Gene3D" id="1.10.10.10">
    <property type="entry name" value="Winged helix-like DNA-binding domain superfamily/Winged helix DNA-binding domain"/>
    <property type="match status" value="1"/>
</dbReference>
<protein>
    <submittedName>
        <fullName evidence="3">Uncharacterized protein</fullName>
    </submittedName>
</protein>
<organism evidence="3">
    <name type="scientific">marine sediment metagenome</name>
    <dbReference type="NCBI Taxonomy" id="412755"/>
    <lineage>
        <taxon>unclassified sequences</taxon>
        <taxon>metagenomes</taxon>
        <taxon>ecological metagenomes</taxon>
    </lineage>
</organism>
<gene>
    <name evidence="3" type="ORF">LCGC14_1157800</name>
</gene>
<proteinExistence type="predicted"/>
<sequence>MGSNHAKSHFSKNQLKILKLLYKKDYLQKELQEALNTTGSNLHYHLSRLEELKLIQKETLYKIGSAKINKISLNQSSREYIQRQLGFRKRSPQPTSNSKILKKDNKHPTRRLEKPKINHLKIYLIIFIISLSGIIVSSSFLYQNSLVSRNSNPEIVELTVNADIFTQHTKTSNISVYDGTGGTPFLRIGVYAFTYDMGGYSSEIYVRFNLSKIERLSSMILQFTYWEGYPVETDMNYYVNASLVNNDWVEEDTVWTEKPEHLGISTLVSLQNPDFETEIYLDLTHLIEGITNPLVSIHLIPDDLFRIRFPSPFYSKESYGVTPKLILEYSTTLPPNMVNIENIILISLLVVFGIMALFALYQICKTRIWKILIKKTKRGNFSQ</sequence>
<accession>A0A0F9LYK9</accession>
<dbReference type="EMBL" id="LAZR01005617">
    <property type="protein sequence ID" value="KKM98448.1"/>
    <property type="molecule type" value="Genomic_DNA"/>
</dbReference>
<dbReference type="AlphaFoldDB" id="A0A0F9LYK9"/>
<feature type="transmembrane region" description="Helical" evidence="2">
    <location>
        <begin position="120"/>
        <end position="142"/>
    </location>
</feature>
<keyword evidence="2" id="KW-0472">Membrane</keyword>
<feature type="region of interest" description="Disordered" evidence="1">
    <location>
        <begin position="87"/>
        <end position="108"/>
    </location>
</feature>
<dbReference type="InterPro" id="IPR036388">
    <property type="entry name" value="WH-like_DNA-bd_sf"/>
</dbReference>
<comment type="caution">
    <text evidence="3">The sequence shown here is derived from an EMBL/GenBank/DDBJ whole genome shotgun (WGS) entry which is preliminary data.</text>
</comment>
<dbReference type="Pfam" id="PF13412">
    <property type="entry name" value="HTH_24"/>
    <property type="match status" value="1"/>
</dbReference>
<evidence type="ECO:0000313" key="3">
    <source>
        <dbReference type="EMBL" id="KKM98448.1"/>
    </source>
</evidence>
<keyword evidence="2" id="KW-1133">Transmembrane helix</keyword>
<evidence type="ECO:0000256" key="2">
    <source>
        <dbReference type="SAM" id="Phobius"/>
    </source>
</evidence>
<name>A0A0F9LYK9_9ZZZZ</name>
<reference evidence="3" key="1">
    <citation type="journal article" date="2015" name="Nature">
        <title>Complex archaea that bridge the gap between prokaryotes and eukaryotes.</title>
        <authorList>
            <person name="Spang A."/>
            <person name="Saw J.H."/>
            <person name="Jorgensen S.L."/>
            <person name="Zaremba-Niedzwiedzka K."/>
            <person name="Martijn J."/>
            <person name="Lind A.E."/>
            <person name="van Eijk R."/>
            <person name="Schleper C."/>
            <person name="Guy L."/>
            <person name="Ettema T.J."/>
        </authorList>
    </citation>
    <scope>NUCLEOTIDE SEQUENCE</scope>
</reference>
<dbReference type="SUPFAM" id="SSF46785">
    <property type="entry name" value="Winged helix' DNA-binding domain"/>
    <property type="match status" value="1"/>
</dbReference>